<name>A0A2G5C0E8_AQUCA</name>
<evidence type="ECO:0000313" key="4">
    <source>
        <dbReference type="Proteomes" id="UP000230069"/>
    </source>
</evidence>
<sequence length="622" mass="70490">MYDLACSLSVSECCVIKVDKAMSIPNSMRHLSVIVSSLKLSSSTYKSLCKSNKFLRTYLLVVSHHSYITPPHVVLRKLNYLRVLDLSYTNSKHISISMIHMKCLRYLNFSGSYLRLLPESICSLINLQTLKLVDCRELLMLPKDMRNLRSLRHLDLRGCLKLTKMPSNIGQMICLRTLSFFIVGKKRGHQVNELKTLKHLAGELQLKGLQHVKDSTDAKEVDFVNKQNLTSLELSWKFDNGVDCDLLEAKKSEEVLECLQPHLSLKKLVIKKYGGAMLPSWLHQLENLVEIELGECTRCVTLPPLGKLPLLKVLTICGMKSLKCITEFYQFQSLEQLCVWDMHNLETWDSRQNGREGGAFPKLRKSIIRLCPKLKSLPLKNLSCLSSLEIKGVDELLTFPEGSLRYLASLETLIIKDCMKLTSIPGEVGNLTALKSLEIARCNQLVSLPEEGLQNLTSLNLTSLKILSCGSLQSLPVMGMTQERMKTSSLVVLKIEECPILISLSEGLRYLSSLQTLKILRCESLEFSRGDFQHLSSLRDLELWGLPRLRSFPDVQNLTALQSLQIEKCSSLRMLPDGMQNLVSLQVLTISACHYDLHKRLVRNNGDDWHKISHIPQLRTMS</sequence>
<evidence type="ECO:0000313" key="3">
    <source>
        <dbReference type="EMBL" id="PIA24748.1"/>
    </source>
</evidence>
<evidence type="ECO:0000259" key="1">
    <source>
        <dbReference type="Pfam" id="PF23247"/>
    </source>
</evidence>
<dbReference type="Proteomes" id="UP000230069">
    <property type="component" value="Unassembled WGS sequence"/>
</dbReference>
<dbReference type="Pfam" id="PF25019">
    <property type="entry name" value="LRR_R13L1-DRL21"/>
    <property type="match status" value="1"/>
</dbReference>
<dbReference type="InterPro" id="IPR056789">
    <property type="entry name" value="LRR_R13L1-DRL21"/>
</dbReference>
<dbReference type="InterPro" id="IPR057135">
    <property type="entry name" value="At4g27190-like_LRR"/>
</dbReference>
<dbReference type="AlphaFoldDB" id="A0A2G5C0E8"/>
<reference evidence="3 4" key="1">
    <citation type="submission" date="2017-09" db="EMBL/GenBank/DDBJ databases">
        <title>WGS assembly of Aquilegia coerulea Goldsmith.</title>
        <authorList>
            <person name="Hodges S."/>
            <person name="Kramer E."/>
            <person name="Nordborg M."/>
            <person name="Tomkins J."/>
            <person name="Borevitz J."/>
            <person name="Derieg N."/>
            <person name="Yan J."/>
            <person name="Mihaltcheva S."/>
            <person name="Hayes R.D."/>
            <person name="Rokhsar D."/>
        </authorList>
    </citation>
    <scope>NUCLEOTIDE SEQUENCE [LARGE SCALE GENOMIC DNA]</scope>
    <source>
        <strain evidence="4">cv. Goldsmith</strain>
    </source>
</reference>
<dbReference type="OrthoDB" id="2973320at2759"/>
<dbReference type="EMBL" id="KZ305320">
    <property type="protein sequence ID" value="PIA24748.1"/>
    <property type="molecule type" value="Genomic_DNA"/>
</dbReference>
<feature type="domain" description="Disease resistance protein At4g27190-like leucine-rich repeats" evidence="1">
    <location>
        <begin position="487"/>
        <end position="593"/>
    </location>
</feature>
<keyword evidence="4" id="KW-1185">Reference proteome</keyword>
<feature type="domain" description="R13L1/DRL21-like LRR repeat region" evidence="2">
    <location>
        <begin position="192"/>
        <end position="319"/>
    </location>
</feature>
<evidence type="ECO:0000259" key="2">
    <source>
        <dbReference type="Pfam" id="PF25019"/>
    </source>
</evidence>
<accession>A0A2G5C0E8</accession>
<dbReference type="STRING" id="218851.A0A2G5C0E8"/>
<dbReference type="SUPFAM" id="SSF52058">
    <property type="entry name" value="L domain-like"/>
    <property type="match status" value="2"/>
</dbReference>
<dbReference type="PANTHER" id="PTHR47186">
    <property type="entry name" value="LEUCINE-RICH REPEAT-CONTAINING PROTEIN 57"/>
    <property type="match status" value="1"/>
</dbReference>
<gene>
    <name evidence="3" type="ORF">AQUCO_48100001v1</name>
</gene>
<dbReference type="Pfam" id="PF23247">
    <property type="entry name" value="LRR_RPS2"/>
    <property type="match status" value="1"/>
</dbReference>
<dbReference type="InterPro" id="IPR032675">
    <property type="entry name" value="LRR_dom_sf"/>
</dbReference>
<protein>
    <recommendedName>
        <fullName evidence="5">NB-ARC domain-containing protein</fullName>
    </recommendedName>
</protein>
<dbReference type="Gene3D" id="3.80.10.10">
    <property type="entry name" value="Ribonuclease Inhibitor"/>
    <property type="match status" value="4"/>
</dbReference>
<proteinExistence type="predicted"/>
<dbReference type="InParanoid" id="A0A2G5C0E8"/>
<dbReference type="PANTHER" id="PTHR47186:SF3">
    <property type="entry name" value="OS09G0267800 PROTEIN"/>
    <property type="match status" value="1"/>
</dbReference>
<organism evidence="3 4">
    <name type="scientific">Aquilegia coerulea</name>
    <name type="common">Rocky mountain columbine</name>
    <dbReference type="NCBI Taxonomy" id="218851"/>
    <lineage>
        <taxon>Eukaryota</taxon>
        <taxon>Viridiplantae</taxon>
        <taxon>Streptophyta</taxon>
        <taxon>Embryophyta</taxon>
        <taxon>Tracheophyta</taxon>
        <taxon>Spermatophyta</taxon>
        <taxon>Magnoliopsida</taxon>
        <taxon>Ranunculales</taxon>
        <taxon>Ranunculaceae</taxon>
        <taxon>Thalictroideae</taxon>
        <taxon>Aquilegia</taxon>
    </lineage>
</organism>
<evidence type="ECO:0008006" key="5">
    <source>
        <dbReference type="Google" id="ProtNLM"/>
    </source>
</evidence>